<dbReference type="AlphaFoldDB" id="A0A4S4LEI8"/>
<comment type="caution">
    <text evidence="2">The sequence shown here is derived from an EMBL/GenBank/DDBJ whole genome shotgun (WGS) entry which is preliminary data.</text>
</comment>
<organism evidence="2 3">
    <name type="scientific">Bondarzewia mesenterica</name>
    <dbReference type="NCBI Taxonomy" id="1095465"/>
    <lineage>
        <taxon>Eukaryota</taxon>
        <taxon>Fungi</taxon>
        <taxon>Dikarya</taxon>
        <taxon>Basidiomycota</taxon>
        <taxon>Agaricomycotina</taxon>
        <taxon>Agaricomycetes</taxon>
        <taxon>Russulales</taxon>
        <taxon>Bondarzewiaceae</taxon>
        <taxon>Bondarzewia</taxon>
    </lineage>
</organism>
<feature type="compositionally biased region" description="Basic residues" evidence="1">
    <location>
        <begin position="28"/>
        <end position="43"/>
    </location>
</feature>
<evidence type="ECO:0000313" key="3">
    <source>
        <dbReference type="Proteomes" id="UP000310158"/>
    </source>
</evidence>
<gene>
    <name evidence="2" type="ORF">EW146_g8458</name>
</gene>
<evidence type="ECO:0000256" key="1">
    <source>
        <dbReference type="SAM" id="MobiDB-lite"/>
    </source>
</evidence>
<dbReference type="EMBL" id="SGPL01000588">
    <property type="protein sequence ID" value="THH10169.1"/>
    <property type="molecule type" value="Genomic_DNA"/>
</dbReference>
<name>A0A4S4LEI8_9AGAM</name>
<sequence>MPPPSWPSCHEMSQMTPLFEASATPIGAHRHTASRPSAPRHRFAPAIGAHSRFPSSTSGSDLRAAVAKCHKTHNIGPHPTSAISPTERTVFPCAHMNQILLLLRSGSSASLSRRHLPSAPFRVPPIASQLPTARDDGPPLRLP</sequence>
<reference evidence="2 3" key="1">
    <citation type="submission" date="2019-02" db="EMBL/GenBank/DDBJ databases">
        <title>Genome sequencing of the rare red list fungi Bondarzewia mesenterica.</title>
        <authorList>
            <person name="Buettner E."/>
            <person name="Kellner H."/>
        </authorList>
    </citation>
    <scope>NUCLEOTIDE SEQUENCE [LARGE SCALE GENOMIC DNA]</scope>
    <source>
        <strain evidence="2 3">DSM 108281</strain>
    </source>
</reference>
<evidence type="ECO:0000313" key="2">
    <source>
        <dbReference type="EMBL" id="THH10169.1"/>
    </source>
</evidence>
<dbReference type="Proteomes" id="UP000310158">
    <property type="component" value="Unassembled WGS sequence"/>
</dbReference>
<feature type="region of interest" description="Disordered" evidence="1">
    <location>
        <begin position="116"/>
        <end position="143"/>
    </location>
</feature>
<feature type="region of interest" description="Disordered" evidence="1">
    <location>
        <begin position="28"/>
        <end position="59"/>
    </location>
</feature>
<proteinExistence type="predicted"/>
<accession>A0A4S4LEI8</accession>
<protein>
    <submittedName>
        <fullName evidence="2">Uncharacterized protein</fullName>
    </submittedName>
</protein>
<keyword evidence="3" id="KW-1185">Reference proteome</keyword>
<feature type="compositionally biased region" description="Basic and acidic residues" evidence="1">
    <location>
        <begin position="133"/>
        <end position="143"/>
    </location>
</feature>